<dbReference type="InterPro" id="IPR033985">
    <property type="entry name" value="SusD-like_N"/>
</dbReference>
<accession>A0AA49JFF1</accession>
<dbReference type="Gene3D" id="1.25.40.390">
    <property type="match status" value="1"/>
</dbReference>
<feature type="domain" description="RagB/SusD" evidence="6">
    <location>
        <begin position="302"/>
        <end position="630"/>
    </location>
</feature>
<protein>
    <submittedName>
        <fullName evidence="8">RagB/SusD family nutrient uptake outer membrane protein</fullName>
    </submittedName>
</protein>
<dbReference type="Pfam" id="PF14322">
    <property type="entry name" value="SusD-like_3"/>
    <property type="match status" value="1"/>
</dbReference>
<reference evidence="8" key="2">
    <citation type="journal article" date="2024" name="Antonie Van Leeuwenhoek">
        <title>Roseihalotalea indica gen. nov., sp. nov., a halophilic Bacteroidetes from mesopelagic Southwest Indian Ocean with higher carbohydrate metabolic potential.</title>
        <authorList>
            <person name="Chen B."/>
            <person name="Zhang M."/>
            <person name="Lin D."/>
            <person name="Ye J."/>
            <person name="Tang K."/>
        </authorList>
    </citation>
    <scope>NUCLEOTIDE SEQUENCE</scope>
    <source>
        <strain evidence="8">TK19036</strain>
    </source>
</reference>
<reference evidence="8" key="1">
    <citation type="journal article" date="2023" name="Comput. Struct. Biotechnol. J.">
        <title>Discovery of a novel marine Bacteroidetes with a rich repertoire of carbohydrate-active enzymes.</title>
        <authorList>
            <person name="Chen B."/>
            <person name="Liu G."/>
            <person name="Chen Q."/>
            <person name="Wang H."/>
            <person name="Liu L."/>
            <person name="Tang K."/>
        </authorList>
    </citation>
    <scope>NUCLEOTIDE SEQUENCE</scope>
    <source>
        <strain evidence="8">TK19036</strain>
    </source>
</reference>
<dbReference type="InterPro" id="IPR011990">
    <property type="entry name" value="TPR-like_helical_dom_sf"/>
</dbReference>
<dbReference type="SUPFAM" id="SSF48452">
    <property type="entry name" value="TPR-like"/>
    <property type="match status" value="1"/>
</dbReference>
<comment type="similarity">
    <text evidence="2">Belongs to the SusD family.</text>
</comment>
<feature type="domain" description="SusD-like N-terminal" evidence="7">
    <location>
        <begin position="101"/>
        <end position="221"/>
    </location>
</feature>
<dbReference type="AlphaFoldDB" id="A0AA49JFF1"/>
<organism evidence="8">
    <name type="scientific">Roseihalotalea indica</name>
    <dbReference type="NCBI Taxonomy" id="2867963"/>
    <lineage>
        <taxon>Bacteria</taxon>
        <taxon>Pseudomonadati</taxon>
        <taxon>Bacteroidota</taxon>
        <taxon>Cytophagia</taxon>
        <taxon>Cytophagales</taxon>
        <taxon>Catalimonadaceae</taxon>
        <taxon>Roseihalotalea</taxon>
    </lineage>
</organism>
<name>A0AA49JFF1_9BACT</name>
<evidence type="ECO:0000259" key="6">
    <source>
        <dbReference type="Pfam" id="PF07980"/>
    </source>
</evidence>
<evidence type="ECO:0000256" key="3">
    <source>
        <dbReference type="ARBA" id="ARBA00022729"/>
    </source>
</evidence>
<evidence type="ECO:0000256" key="2">
    <source>
        <dbReference type="ARBA" id="ARBA00006275"/>
    </source>
</evidence>
<evidence type="ECO:0000256" key="5">
    <source>
        <dbReference type="ARBA" id="ARBA00023237"/>
    </source>
</evidence>
<sequence length="630" mass="71368">MKIRKNICALLSVLMIYGCSDVLDLEPKDKLSGQALFSDPAGVKIYMANLYYQLPVEDFAYFRNGYRINSGDPNNGGFAPAMHTDEAVHSEFGDFIGDGDFNWWEQNYKLIRDVNLLIDIIPTLDISEEDRRMIQGEAAFIRAYTYFELAKLYGGVPLILSAQAYDGEVESLKVPRSTEEDTWNFIMDECDVAIANLPESWAGGERRGTKWAAYALKSRAALHAASVAKFGDRAPLSGNAVDQQLIGLNANLANDYYAACIEASEAIMNSGMFGLYKPNPANPEEAAENYRELFQDPNIAPTEAIFIKGFARPGNETGHNYNIWFQPAQTANGWPHPGRMNPTLDFIDIYESYDNPGENAPIVTTQSGDLEDYNGFDASNNYLHFDNPYEIFEGKDARLWGTVILPGTEWKDQKIIIQAGYVKPEGDAVIRTSDQVTIGETVYYSYGGPNPSTYSGFDPFGGNNTRTGFSFKKFLDERIPVTPGWNQSTTDFIDFRYAEILLNYAEAVLESGLGDASRAEQAMNETRRRAAHTEAIPLTIENLMRERRVELAFENKRYWDLIRRREYHTVFDQRRLHSLFPLLDLRLEPPQYIFVRAFTPNLNPRNFDYKWYYRPIPGIGANGLTQNPQY</sequence>
<keyword evidence="4" id="KW-0472">Membrane</keyword>
<evidence type="ECO:0000256" key="1">
    <source>
        <dbReference type="ARBA" id="ARBA00004442"/>
    </source>
</evidence>
<dbReference type="InterPro" id="IPR012944">
    <property type="entry name" value="SusD_RagB_dom"/>
</dbReference>
<dbReference type="EMBL" id="CP120682">
    <property type="protein sequence ID" value="WKN35454.1"/>
    <property type="molecule type" value="Genomic_DNA"/>
</dbReference>
<dbReference type="Pfam" id="PF07980">
    <property type="entry name" value="SusD_RagB"/>
    <property type="match status" value="1"/>
</dbReference>
<comment type="subcellular location">
    <subcellularLocation>
        <location evidence="1">Cell outer membrane</location>
    </subcellularLocation>
</comment>
<evidence type="ECO:0000259" key="7">
    <source>
        <dbReference type="Pfam" id="PF14322"/>
    </source>
</evidence>
<dbReference type="PROSITE" id="PS51257">
    <property type="entry name" value="PROKAR_LIPOPROTEIN"/>
    <property type="match status" value="1"/>
</dbReference>
<keyword evidence="3" id="KW-0732">Signal</keyword>
<evidence type="ECO:0000313" key="8">
    <source>
        <dbReference type="EMBL" id="WKN35454.1"/>
    </source>
</evidence>
<proteinExistence type="inferred from homology"/>
<evidence type="ECO:0000256" key="4">
    <source>
        <dbReference type="ARBA" id="ARBA00023136"/>
    </source>
</evidence>
<dbReference type="GO" id="GO:0009279">
    <property type="term" value="C:cell outer membrane"/>
    <property type="evidence" value="ECO:0007669"/>
    <property type="project" value="UniProtKB-SubCell"/>
</dbReference>
<keyword evidence="5" id="KW-0998">Cell outer membrane</keyword>
<gene>
    <name evidence="8" type="ORF">K4G66_24070</name>
</gene>